<reference evidence="1 2" key="1">
    <citation type="submission" date="2019-04" db="EMBL/GenBank/DDBJ databases">
        <title>High contiguity whole genome sequence and gene annotation resource for two Venturia nashicola isolates.</title>
        <authorList>
            <person name="Prokchorchik M."/>
            <person name="Won K."/>
            <person name="Lee Y."/>
            <person name="Choi E.D."/>
            <person name="Segonzac C."/>
            <person name="Sohn K.H."/>
        </authorList>
    </citation>
    <scope>NUCLEOTIDE SEQUENCE [LARGE SCALE GENOMIC DNA]</scope>
    <source>
        <strain evidence="1 2">PRI2</strain>
    </source>
</reference>
<gene>
    <name evidence="1" type="ORF">E6O75_ATG02204</name>
</gene>
<evidence type="ECO:0000313" key="2">
    <source>
        <dbReference type="Proteomes" id="UP000298493"/>
    </source>
</evidence>
<protein>
    <submittedName>
        <fullName evidence="1">PLC-like phosphodiesterase</fullName>
    </submittedName>
</protein>
<organism evidence="1 2">
    <name type="scientific">Venturia nashicola</name>
    <dbReference type="NCBI Taxonomy" id="86259"/>
    <lineage>
        <taxon>Eukaryota</taxon>
        <taxon>Fungi</taxon>
        <taxon>Dikarya</taxon>
        <taxon>Ascomycota</taxon>
        <taxon>Pezizomycotina</taxon>
        <taxon>Dothideomycetes</taxon>
        <taxon>Pleosporomycetidae</taxon>
        <taxon>Venturiales</taxon>
        <taxon>Venturiaceae</taxon>
        <taxon>Venturia</taxon>
    </lineage>
</organism>
<accession>A0A4Z1PII1</accession>
<dbReference type="EMBL" id="SNSC02000007">
    <property type="protein sequence ID" value="TID23030.1"/>
    <property type="molecule type" value="Genomic_DNA"/>
</dbReference>
<evidence type="ECO:0000313" key="1">
    <source>
        <dbReference type="EMBL" id="TID23030.1"/>
    </source>
</evidence>
<dbReference type="Proteomes" id="UP000298493">
    <property type="component" value="Unassembled WGS sequence"/>
</dbReference>
<keyword evidence="2" id="KW-1185">Reference proteome</keyword>
<dbReference type="AlphaFoldDB" id="A0A4Z1PII1"/>
<dbReference type="STRING" id="86259.A0A4Z1PII1"/>
<proteinExistence type="predicted"/>
<sequence>MQLTFPARRVSAQYGVKLQSLTRDELFATPGDTTSSNCQEFKNGSGKEPDRYLRMMPSKGIQLYTFIAIENCQVSYTVPGFSILQEKTGTYNDHLEVDKAQIQGLFDFVGRFQFTVKVNGKAITSQYVNINTLTENMESGTMKLNVDQRSVVINELIVFYGLYDAGQSGEAGLPKSDQCYVMVTKNRLNWQGTTARQEVLRKHTMLA</sequence>
<name>A0A4Z1PII1_9PEZI</name>
<comment type="caution">
    <text evidence="1">The sequence shown here is derived from an EMBL/GenBank/DDBJ whole genome shotgun (WGS) entry which is preliminary data.</text>
</comment>